<proteinExistence type="predicted"/>
<name>A0AAV5TU74_9BILA</name>
<dbReference type="Proteomes" id="UP001432027">
    <property type="component" value="Unassembled WGS sequence"/>
</dbReference>
<evidence type="ECO:0000313" key="2">
    <source>
        <dbReference type="EMBL" id="GMS98038.1"/>
    </source>
</evidence>
<feature type="non-terminal residue" evidence="2">
    <location>
        <position position="406"/>
    </location>
</feature>
<keyword evidence="1" id="KW-0472">Membrane</keyword>
<keyword evidence="1" id="KW-0812">Transmembrane</keyword>
<keyword evidence="3" id="KW-1185">Reference proteome</keyword>
<dbReference type="EMBL" id="BTSX01000005">
    <property type="protein sequence ID" value="GMS98038.1"/>
    <property type="molecule type" value="Genomic_DNA"/>
</dbReference>
<sequence>CVDSEEQLDWVRQLMSDVPSRTFHATLSFLPDSNKLLTLPHMESLDVYEFDVQYVPAELFFNLLDAHRNFHLNGVVLTSDGWKRAMQILSCDDRKRRVTLWVKGTNVVAWLVACGITATTEGGHVGEAVDKEINGFLSWRFLTFLLDFTNMFTTIALLFATLLTVSYCRVTFTYSEVLREGDLYATNSAKFKCDNGCLVYSDYRSVDMRINDGVRDINNFTAMQFPDRPDPISLPGSNEYRLVFRGAGAIPPFVMYAVDKTAPYLETLVMTVHNDDDAFLANSALVKRFTVLSSAESPTDITFAGKFEDGYPQIYATGYDAIDEADCKPVYQARSQESALNSLISIPSPILTVDLGPTKTFMKRTKRNSFGNKSPDSSVVYMSPGYTGCSYIADQIGASNRVLGTF</sequence>
<evidence type="ECO:0008006" key="4">
    <source>
        <dbReference type="Google" id="ProtNLM"/>
    </source>
</evidence>
<reference evidence="2" key="1">
    <citation type="submission" date="2023-10" db="EMBL/GenBank/DDBJ databases">
        <title>Genome assembly of Pristionchus species.</title>
        <authorList>
            <person name="Yoshida K."/>
            <person name="Sommer R.J."/>
        </authorList>
    </citation>
    <scope>NUCLEOTIDE SEQUENCE</scope>
    <source>
        <strain evidence="2">RS0144</strain>
    </source>
</reference>
<keyword evidence="1" id="KW-1133">Transmembrane helix</keyword>
<evidence type="ECO:0000256" key="1">
    <source>
        <dbReference type="SAM" id="Phobius"/>
    </source>
</evidence>
<organism evidence="2 3">
    <name type="scientific">Pristionchus entomophagus</name>
    <dbReference type="NCBI Taxonomy" id="358040"/>
    <lineage>
        <taxon>Eukaryota</taxon>
        <taxon>Metazoa</taxon>
        <taxon>Ecdysozoa</taxon>
        <taxon>Nematoda</taxon>
        <taxon>Chromadorea</taxon>
        <taxon>Rhabditida</taxon>
        <taxon>Rhabditina</taxon>
        <taxon>Diplogasteromorpha</taxon>
        <taxon>Diplogasteroidea</taxon>
        <taxon>Neodiplogasteridae</taxon>
        <taxon>Pristionchus</taxon>
    </lineage>
</organism>
<comment type="caution">
    <text evidence="2">The sequence shown here is derived from an EMBL/GenBank/DDBJ whole genome shotgun (WGS) entry which is preliminary data.</text>
</comment>
<feature type="transmembrane region" description="Helical" evidence="1">
    <location>
        <begin position="141"/>
        <end position="163"/>
    </location>
</feature>
<gene>
    <name evidence="2" type="ORF">PENTCL1PPCAC_20213</name>
</gene>
<protein>
    <recommendedName>
        <fullName evidence="4">Transmembrane ion channel</fullName>
    </recommendedName>
</protein>
<feature type="non-terminal residue" evidence="2">
    <location>
        <position position="1"/>
    </location>
</feature>
<accession>A0AAV5TU74</accession>
<evidence type="ECO:0000313" key="3">
    <source>
        <dbReference type="Proteomes" id="UP001432027"/>
    </source>
</evidence>
<dbReference type="AlphaFoldDB" id="A0AAV5TU74"/>